<comment type="caution">
    <text evidence="2">The sequence shown here is derived from an EMBL/GenBank/DDBJ whole genome shotgun (WGS) entry which is preliminary data.</text>
</comment>
<proteinExistence type="predicted"/>
<keyword evidence="3" id="KW-1185">Reference proteome</keyword>
<name>A0A6B0RNF1_9CETA</name>
<feature type="region of interest" description="Disordered" evidence="1">
    <location>
        <begin position="1"/>
        <end position="49"/>
    </location>
</feature>
<feature type="compositionally biased region" description="Polar residues" evidence="1">
    <location>
        <begin position="26"/>
        <end position="49"/>
    </location>
</feature>
<evidence type="ECO:0000313" key="3">
    <source>
        <dbReference type="Proteomes" id="UP000322234"/>
    </source>
</evidence>
<dbReference type="Proteomes" id="UP000322234">
    <property type="component" value="Unassembled WGS sequence"/>
</dbReference>
<gene>
    <name evidence="2" type="ORF">E5288_WYG012275</name>
</gene>
<evidence type="ECO:0000313" key="2">
    <source>
        <dbReference type="EMBL" id="MXQ88853.1"/>
    </source>
</evidence>
<feature type="region of interest" description="Disordered" evidence="1">
    <location>
        <begin position="275"/>
        <end position="297"/>
    </location>
</feature>
<feature type="region of interest" description="Disordered" evidence="1">
    <location>
        <begin position="181"/>
        <end position="207"/>
    </location>
</feature>
<reference evidence="2" key="1">
    <citation type="submission" date="2019-10" db="EMBL/GenBank/DDBJ databases">
        <title>The sequence and de novo assembly of the wild yak genome.</title>
        <authorList>
            <person name="Liu Y."/>
        </authorList>
    </citation>
    <scope>NUCLEOTIDE SEQUENCE [LARGE SCALE GENOMIC DNA]</scope>
    <source>
        <strain evidence="2">WY2019</strain>
    </source>
</reference>
<evidence type="ECO:0000256" key="1">
    <source>
        <dbReference type="SAM" id="MobiDB-lite"/>
    </source>
</evidence>
<sequence>MLCESIGQGQGAGSRKVAENKEDSASPGSEQEQPLAILQSQAQTLGAEQTSEYDQKSCQGCMVSSANPDTPSPSRGGHNACTSFSRLMFLSRVSLPGAGKETASEKWSTASCPRRCGSAREPCHGLVDTAGLARDYSVTFKNQWRQFQMTHHNLSGLLGMNFMKTQRLLLDGQVLIMNQQATDHPPGKQQRKEEWAARGSLSRNPGPKELQLLKMTRTPAPLMNRGQSQASAVGRGPQRALGAAGIQPGLCTAVSNASAPATLGESRHDLLTRLSSSRFPPHRPPPSQAHQTAKRPSVVALEPAGRTSSVADAATCPLLVPAKHPPPSLRTRSTELVLHKLAWVRPVEGIGEAGVPATSRGEGGGVQQYPYYYYCYSAVLLSVVNSLFALFALGSSAGRSFQQLP</sequence>
<dbReference type="EMBL" id="VBQZ03000050">
    <property type="protein sequence ID" value="MXQ88853.1"/>
    <property type="molecule type" value="Genomic_DNA"/>
</dbReference>
<accession>A0A6B0RNF1</accession>
<protein>
    <submittedName>
        <fullName evidence="2">Uncharacterized protein</fullName>
    </submittedName>
</protein>
<dbReference type="AlphaFoldDB" id="A0A6B0RNF1"/>
<organism evidence="2 3">
    <name type="scientific">Bos mutus</name>
    <name type="common">wild yak</name>
    <dbReference type="NCBI Taxonomy" id="72004"/>
    <lineage>
        <taxon>Eukaryota</taxon>
        <taxon>Metazoa</taxon>
        <taxon>Chordata</taxon>
        <taxon>Craniata</taxon>
        <taxon>Vertebrata</taxon>
        <taxon>Euteleostomi</taxon>
        <taxon>Mammalia</taxon>
        <taxon>Eutheria</taxon>
        <taxon>Laurasiatheria</taxon>
        <taxon>Artiodactyla</taxon>
        <taxon>Ruminantia</taxon>
        <taxon>Pecora</taxon>
        <taxon>Bovidae</taxon>
        <taxon>Bovinae</taxon>
        <taxon>Bos</taxon>
    </lineage>
</organism>